<sequence>MVRNTVFFVSFLLFSGLLIFPLVRGEAAFDCLKLTPSSSESDKNYCKNELSQIEAELAKLLDLQKQQQKQTGTLTGDVNYLNSQINALKAKIKARGLVIAQLKINITEKAKTINSLSSKIEREYESLAQLLRNTNEYDNENIVHLILSDDNLSNFYNDLESYTSLKAAVKDSVDMIKGVKQETEVAKQDLEKKQNAETDAKAELESAQKKVAVSEAEKRQLLSISQQTEAAYQKLAAEKKARADRIRSALFPLANTSQKIEFGTALAYAQEAQKLTGIEPAFLLAILTQESNLGSNVGQCYLTNQTTGAGIGKNTGTPFSNVMKPMGMPGRKGDVEDFLRITSKLGLVWNQTAISCPIAGVAGYGGAMGPAQFIPTTWTLFEGRLRNLLGRDASPWEPKDAFMASSMYLTDLGGIGTSASAQNIAACKYYGSGGISCSYSQSVARLKASIQANIDLLSS</sequence>
<dbReference type="AlphaFoldDB" id="A0A1F6VFN6"/>
<reference evidence="2 3" key="1">
    <citation type="journal article" date="2016" name="Nat. Commun.">
        <title>Thousands of microbial genomes shed light on interconnected biogeochemical processes in an aquifer system.</title>
        <authorList>
            <person name="Anantharaman K."/>
            <person name="Brown C.T."/>
            <person name="Hug L.A."/>
            <person name="Sharon I."/>
            <person name="Castelle C.J."/>
            <person name="Probst A.J."/>
            <person name="Thomas B.C."/>
            <person name="Singh A."/>
            <person name="Wilkins M.J."/>
            <person name="Karaoz U."/>
            <person name="Brodie E.L."/>
            <person name="Williams K.H."/>
            <person name="Hubbard S.S."/>
            <person name="Banfield J.F."/>
        </authorList>
    </citation>
    <scope>NUCLEOTIDE SEQUENCE [LARGE SCALE GENOMIC DNA]</scope>
</reference>
<gene>
    <name evidence="2" type="ORF">A2738_01135</name>
</gene>
<organism evidence="2 3">
    <name type="scientific">Candidatus Nomurabacteria bacterium RIFCSPHIGHO2_01_FULL_42_15</name>
    <dbReference type="NCBI Taxonomy" id="1801742"/>
    <lineage>
        <taxon>Bacteria</taxon>
        <taxon>Candidatus Nomuraibacteriota</taxon>
    </lineage>
</organism>
<dbReference type="Gene3D" id="6.10.250.3150">
    <property type="match status" value="1"/>
</dbReference>
<accession>A0A1F6VFN6</accession>
<dbReference type="Proteomes" id="UP000178235">
    <property type="component" value="Unassembled WGS sequence"/>
</dbReference>
<keyword evidence="1" id="KW-0175">Coiled coil</keyword>
<protein>
    <submittedName>
        <fullName evidence="2">Uncharacterized protein</fullName>
    </submittedName>
</protein>
<proteinExistence type="predicted"/>
<dbReference type="EMBL" id="MFTS01000003">
    <property type="protein sequence ID" value="OGI68471.1"/>
    <property type="molecule type" value="Genomic_DNA"/>
</dbReference>
<feature type="coiled-coil region" evidence="1">
    <location>
        <begin position="176"/>
        <end position="217"/>
    </location>
</feature>
<evidence type="ECO:0000313" key="3">
    <source>
        <dbReference type="Proteomes" id="UP000178235"/>
    </source>
</evidence>
<dbReference type="SUPFAM" id="SSF53955">
    <property type="entry name" value="Lysozyme-like"/>
    <property type="match status" value="1"/>
</dbReference>
<comment type="caution">
    <text evidence="2">The sequence shown here is derived from an EMBL/GenBank/DDBJ whole genome shotgun (WGS) entry which is preliminary data.</text>
</comment>
<dbReference type="InterPro" id="IPR023346">
    <property type="entry name" value="Lysozyme-like_dom_sf"/>
</dbReference>
<evidence type="ECO:0000313" key="2">
    <source>
        <dbReference type="EMBL" id="OGI68471.1"/>
    </source>
</evidence>
<name>A0A1F6VFN6_9BACT</name>
<evidence type="ECO:0000256" key="1">
    <source>
        <dbReference type="SAM" id="Coils"/>
    </source>
</evidence>